<dbReference type="CDD" id="cd14348">
    <property type="entry name" value="UBA_p47"/>
    <property type="match status" value="1"/>
</dbReference>
<dbReference type="PANTHER" id="PTHR23322">
    <property type="entry name" value="FAS-ASSOCIATED PROTEIN"/>
    <property type="match status" value="1"/>
</dbReference>
<dbReference type="InterPro" id="IPR001012">
    <property type="entry name" value="UBX_dom"/>
</dbReference>
<feature type="coiled-coil region" evidence="1">
    <location>
        <begin position="282"/>
        <end position="344"/>
    </location>
</feature>
<dbReference type="PANTHER" id="PTHR23322:SF93">
    <property type="entry name" value="UBX DOMAIN-CONTAINING PROTEIN 8"/>
    <property type="match status" value="1"/>
</dbReference>
<dbReference type="SUPFAM" id="SSF46934">
    <property type="entry name" value="UBA-like"/>
    <property type="match status" value="1"/>
</dbReference>
<dbReference type="Gene3D" id="3.40.30.10">
    <property type="entry name" value="Glutaredoxin"/>
    <property type="match status" value="1"/>
</dbReference>
<comment type="caution">
    <text evidence="3">The sequence shown here is derived from an EMBL/GenBank/DDBJ whole genome shotgun (WGS) entry which is preliminary data.</text>
</comment>
<accession>A0A8S1GZI2</accession>
<dbReference type="InterPro" id="IPR050730">
    <property type="entry name" value="UBX_domain-protein"/>
</dbReference>
<protein>
    <recommendedName>
        <fullName evidence="2">UBX domain-containing protein</fullName>
    </recommendedName>
</protein>
<dbReference type="InterPro" id="IPR029071">
    <property type="entry name" value="Ubiquitin-like_domsf"/>
</dbReference>
<dbReference type="Gene3D" id="3.10.20.90">
    <property type="entry name" value="Phosphatidylinositol 3-kinase Catalytic Subunit, Chain A, domain 1"/>
    <property type="match status" value="1"/>
</dbReference>
<dbReference type="Gene3D" id="1.10.8.10">
    <property type="entry name" value="DNA helicase RuvA subunit, C-terminal domain"/>
    <property type="match status" value="1"/>
</dbReference>
<dbReference type="PROSITE" id="PS50033">
    <property type="entry name" value="UBX"/>
    <property type="match status" value="1"/>
</dbReference>
<dbReference type="Proteomes" id="UP000835052">
    <property type="component" value="Unassembled WGS sequence"/>
</dbReference>
<organism evidence="3 4">
    <name type="scientific">Caenorhabditis auriculariae</name>
    <dbReference type="NCBI Taxonomy" id="2777116"/>
    <lineage>
        <taxon>Eukaryota</taxon>
        <taxon>Metazoa</taxon>
        <taxon>Ecdysozoa</taxon>
        <taxon>Nematoda</taxon>
        <taxon>Chromadorea</taxon>
        <taxon>Rhabditida</taxon>
        <taxon>Rhabditina</taxon>
        <taxon>Rhabditomorpha</taxon>
        <taxon>Rhabditoidea</taxon>
        <taxon>Rhabditidae</taxon>
        <taxon>Peloderinae</taxon>
        <taxon>Caenorhabditis</taxon>
    </lineage>
</organism>
<dbReference type="OrthoDB" id="1026733at2759"/>
<gene>
    <name evidence="3" type="ORF">CAUJ_LOCUS4630</name>
</gene>
<dbReference type="EMBL" id="CAJGYM010000009">
    <property type="protein sequence ID" value="CAD6188711.1"/>
    <property type="molecule type" value="Genomic_DNA"/>
</dbReference>
<proteinExistence type="predicted"/>
<dbReference type="Pfam" id="PF14555">
    <property type="entry name" value="UBA_4"/>
    <property type="match status" value="1"/>
</dbReference>
<dbReference type="InterPro" id="IPR009060">
    <property type="entry name" value="UBA-like_sf"/>
</dbReference>
<evidence type="ECO:0000313" key="3">
    <source>
        <dbReference type="EMBL" id="CAD6188711.1"/>
    </source>
</evidence>
<dbReference type="SUPFAM" id="SSF54236">
    <property type="entry name" value="Ubiquitin-like"/>
    <property type="match status" value="1"/>
</dbReference>
<dbReference type="AlphaFoldDB" id="A0A8S1GZI2"/>
<evidence type="ECO:0000313" key="4">
    <source>
        <dbReference type="Proteomes" id="UP000835052"/>
    </source>
</evidence>
<dbReference type="Pfam" id="PF00789">
    <property type="entry name" value="UBX"/>
    <property type="match status" value="1"/>
</dbReference>
<keyword evidence="1" id="KW-0175">Coiled coil</keyword>
<keyword evidence="4" id="KW-1185">Reference proteome</keyword>
<feature type="domain" description="UBX" evidence="2">
    <location>
        <begin position="359"/>
        <end position="456"/>
    </location>
</feature>
<evidence type="ECO:0000259" key="2">
    <source>
        <dbReference type="PROSITE" id="PS50033"/>
    </source>
</evidence>
<sequence>MDMDNDASISEIMSITDCSQDEAMHFLELADFDVELAIQYFYDTPERDAEIVPEDSIRHRRPPQPVPPFGDPPATPIRGILRLSGQNNRQPQVVRYQSWDDWFGTIIRMPFFLISVIIRLLWRSLGQAATHLDHNKYKSFIEYLDDKHPQYSQSPNKSQWVRGTFTENARNLSRNEPDKRLLVYLHDPENSKILDGIMTSRKFYDAVRENNCVLYATLINSNEANKIRKILKKKKPVECLVVLCFQSADIKEMAYAESPTNIDYYVDNMGLEFEDFNVFLARRAAEREAIEADRNLVQMQNREYQESLQRDLRRIAEERKKKEAEELEAKMKEEKLSAAAKRRELIANYRQEAKAKTNASTGDVRLLLKFPNGSRQEVRFSATDDLSHLFDAAISNDACPEFFALKSTFPARTIFCSPDWYNKILEEEEVETESNTSVRNETFQSFKLESNSIIFVSNLV</sequence>
<evidence type="ECO:0000256" key="1">
    <source>
        <dbReference type="SAM" id="Coils"/>
    </source>
</evidence>
<reference evidence="3" key="1">
    <citation type="submission" date="2020-10" db="EMBL/GenBank/DDBJ databases">
        <authorList>
            <person name="Kikuchi T."/>
        </authorList>
    </citation>
    <scope>NUCLEOTIDE SEQUENCE</scope>
    <source>
        <strain evidence="3">NKZ352</strain>
    </source>
</reference>
<name>A0A8S1GZI2_9PELO</name>
<dbReference type="GO" id="GO:0043130">
    <property type="term" value="F:ubiquitin binding"/>
    <property type="evidence" value="ECO:0007669"/>
    <property type="project" value="TreeGrafter"/>
</dbReference>